<organism evidence="2 3">
    <name type="scientific">Billgrantia campisalis</name>
    <dbReference type="NCBI Taxonomy" id="74661"/>
    <lineage>
        <taxon>Bacteria</taxon>
        <taxon>Pseudomonadati</taxon>
        <taxon>Pseudomonadota</taxon>
        <taxon>Gammaproteobacteria</taxon>
        <taxon>Oceanospirillales</taxon>
        <taxon>Halomonadaceae</taxon>
        <taxon>Billgrantia</taxon>
    </lineage>
</organism>
<gene>
    <name evidence="2" type="ORF">HOP52_08470</name>
</gene>
<evidence type="ECO:0000313" key="3">
    <source>
        <dbReference type="Proteomes" id="UP000814385"/>
    </source>
</evidence>
<evidence type="ECO:0008006" key="4">
    <source>
        <dbReference type="Google" id="ProtNLM"/>
    </source>
</evidence>
<comment type="caution">
    <text evidence="2">The sequence shown here is derived from an EMBL/GenBank/DDBJ whole genome shotgun (WGS) entry which is preliminary data.</text>
</comment>
<protein>
    <recommendedName>
        <fullName evidence="4">TMhelix containing protein</fullName>
    </recommendedName>
</protein>
<name>A0ABS9P985_9GAMM</name>
<evidence type="ECO:0000256" key="1">
    <source>
        <dbReference type="SAM" id="Phobius"/>
    </source>
</evidence>
<keyword evidence="1" id="KW-0472">Membrane</keyword>
<reference evidence="2 3" key="1">
    <citation type="submission" date="2020-05" db="EMBL/GenBank/DDBJ databases">
        <title>Comparative genomic analysis of denitrifying bacteria from Halomonas genus.</title>
        <authorList>
            <person name="Wang L."/>
            <person name="Shao Z."/>
        </authorList>
    </citation>
    <scope>NUCLEOTIDE SEQUENCE [LARGE SCALE GENOMIC DNA]</scope>
    <source>
        <strain evidence="2 3">A4</strain>
    </source>
</reference>
<proteinExistence type="predicted"/>
<dbReference type="EMBL" id="JABFUC010000005">
    <property type="protein sequence ID" value="MCG6657787.1"/>
    <property type="molecule type" value="Genomic_DNA"/>
</dbReference>
<sequence>MSHEYMISFGAFVLSAIAFSLSLVVASVSQYESRMQVIISHLLPKSIDSDGRIMDDMKSMLANEKVVLDKCCVGERKALVDKYCKLYKAKKNRDKIFFGFVVFAVLVAVVLVIGVYK</sequence>
<dbReference type="RefSeq" id="WP_238976936.1">
    <property type="nucleotide sequence ID" value="NZ_JABFUC010000005.1"/>
</dbReference>
<feature type="transmembrane region" description="Helical" evidence="1">
    <location>
        <begin position="96"/>
        <end position="116"/>
    </location>
</feature>
<evidence type="ECO:0000313" key="2">
    <source>
        <dbReference type="EMBL" id="MCG6657787.1"/>
    </source>
</evidence>
<feature type="transmembrane region" description="Helical" evidence="1">
    <location>
        <begin position="6"/>
        <end position="26"/>
    </location>
</feature>
<dbReference type="Proteomes" id="UP000814385">
    <property type="component" value="Unassembled WGS sequence"/>
</dbReference>
<accession>A0ABS9P985</accession>
<keyword evidence="3" id="KW-1185">Reference proteome</keyword>
<keyword evidence="1" id="KW-0812">Transmembrane</keyword>
<keyword evidence="1" id="KW-1133">Transmembrane helix</keyword>